<protein>
    <submittedName>
        <fullName evidence="2">Uncharacterized protein</fullName>
    </submittedName>
</protein>
<name>A0ABR6C507_9HYPH</name>
<keyword evidence="3" id="KW-1185">Reference proteome</keyword>
<feature type="region of interest" description="Disordered" evidence="1">
    <location>
        <begin position="1"/>
        <end position="22"/>
    </location>
</feature>
<comment type="caution">
    <text evidence="2">The sequence shown here is derived from an EMBL/GenBank/DDBJ whole genome shotgun (WGS) entry which is preliminary data.</text>
</comment>
<dbReference type="RefSeq" id="WP_182573904.1">
    <property type="nucleotide sequence ID" value="NZ_JACJHY010000007.1"/>
</dbReference>
<evidence type="ECO:0000256" key="1">
    <source>
        <dbReference type="SAM" id="MobiDB-lite"/>
    </source>
</evidence>
<evidence type="ECO:0000313" key="3">
    <source>
        <dbReference type="Proteomes" id="UP000587524"/>
    </source>
</evidence>
<gene>
    <name evidence="2" type="ORF">HNQ97_001831</name>
</gene>
<dbReference type="EMBL" id="JACJHZ010000007">
    <property type="protein sequence ID" value="MBA9019836.1"/>
    <property type="molecule type" value="Genomic_DNA"/>
</dbReference>
<dbReference type="Proteomes" id="UP000587524">
    <property type="component" value="Unassembled WGS sequence"/>
</dbReference>
<accession>A0ABR6C507</accession>
<reference evidence="2 3" key="1">
    <citation type="submission" date="2020-08" db="EMBL/GenBank/DDBJ databases">
        <title>Genomic Encyclopedia of Type Strains, Phase IV (KMG-IV): sequencing the most valuable type-strain genomes for metagenomic binning, comparative biology and taxonomic classification.</title>
        <authorList>
            <person name="Goeker M."/>
        </authorList>
    </citation>
    <scope>NUCLEOTIDE SEQUENCE [LARGE SCALE GENOMIC DNA]</scope>
    <source>
        <strain evidence="2 3">DSM 17455</strain>
    </source>
</reference>
<proteinExistence type="predicted"/>
<evidence type="ECO:0000313" key="2">
    <source>
        <dbReference type="EMBL" id="MBA9019836.1"/>
    </source>
</evidence>
<sequence length="94" mass="9974">MKKLAVMRGHMPFGQRSQPQSAIVGGVCHSPVSEQRDFSNDGTASPVRHFQDTGFDFENCGLTLGPSVNVKALLIPADHSSEAISPGSSYVALC</sequence>
<organism evidence="2 3">
    <name type="scientific">Aminobacter ciceronei</name>
    <dbReference type="NCBI Taxonomy" id="150723"/>
    <lineage>
        <taxon>Bacteria</taxon>
        <taxon>Pseudomonadati</taxon>
        <taxon>Pseudomonadota</taxon>
        <taxon>Alphaproteobacteria</taxon>
        <taxon>Hyphomicrobiales</taxon>
        <taxon>Phyllobacteriaceae</taxon>
        <taxon>Aminobacter</taxon>
    </lineage>
</organism>